<evidence type="ECO:0000313" key="3">
    <source>
        <dbReference type="Proteomes" id="UP000828390"/>
    </source>
</evidence>
<feature type="domain" description="B box-type" evidence="1">
    <location>
        <begin position="223"/>
        <end position="274"/>
    </location>
</feature>
<keyword evidence="3" id="KW-1185">Reference proteome</keyword>
<feature type="domain" description="B box-type" evidence="1">
    <location>
        <begin position="403"/>
        <end position="454"/>
    </location>
</feature>
<comment type="caution">
    <text evidence="2">The sequence shown here is derived from an EMBL/GenBank/DDBJ whole genome shotgun (WGS) entry which is preliminary data.</text>
</comment>
<evidence type="ECO:0000259" key="1">
    <source>
        <dbReference type="SMART" id="SM00336"/>
    </source>
</evidence>
<accession>A0A9D4C452</accession>
<dbReference type="Proteomes" id="UP000828390">
    <property type="component" value="Unassembled WGS sequence"/>
</dbReference>
<reference evidence="2" key="2">
    <citation type="submission" date="2020-11" db="EMBL/GenBank/DDBJ databases">
        <authorList>
            <person name="McCartney M.A."/>
            <person name="Auch B."/>
            <person name="Kono T."/>
            <person name="Mallez S."/>
            <person name="Becker A."/>
            <person name="Gohl D.M."/>
            <person name="Silverstein K.A.T."/>
            <person name="Koren S."/>
            <person name="Bechman K.B."/>
            <person name="Herman A."/>
            <person name="Abrahante J.E."/>
            <person name="Garbe J."/>
        </authorList>
    </citation>
    <scope>NUCLEOTIDE SEQUENCE</scope>
    <source>
        <strain evidence="2">Duluth1</strain>
        <tissue evidence="2">Whole animal</tissue>
    </source>
</reference>
<feature type="domain" description="B box-type" evidence="1">
    <location>
        <begin position="463"/>
        <end position="514"/>
    </location>
</feature>
<name>A0A9D4C452_DREPO</name>
<dbReference type="InterPro" id="IPR000315">
    <property type="entry name" value="Znf_B-box"/>
</dbReference>
<feature type="domain" description="B box-type" evidence="1">
    <location>
        <begin position="163"/>
        <end position="214"/>
    </location>
</feature>
<feature type="domain" description="B box-type" evidence="1">
    <location>
        <begin position="523"/>
        <end position="574"/>
    </location>
</feature>
<sequence>MEKDIEKRKTKSYEPQTFDDILKSSDFEADFGNKTDQNKRTEHTFQCCAPCGAKNVKKEARNVCQQCENEFLCPECSENHTVGKLTRNHALISVEMFIDTLNKVILFCDPCNAKNLKKEAKNVCRKCGNEFLCAECSENHKVGMLTGTHVLFSAERFVGILQKDTKCCEPCDAKNIKTEALNVCQQCENEFLCAGCSENHKVGKLTSSHVLMKADKFIKTSKKNIKLCDPCGAKNIKKEARNVCQQCENEFLCAECSENHKVGRLSNTHILVSAQTFVETSKTDTKLCDPCVARNVKKDAQNVCKECGNEFLCAECSDNHKVGKITSSHLLVTAKMFVESLKEESKFCDPCDAKNVKKEARDVCQQCDNEFLCAECSENHKVGRLSSTHILVSAQTFVETSKKGTKLCDPCVARNVKKDAHNVCKECGNEFLCAECSDNHKVGKITSSHLLVTAKMFVESLKEETKFCDPCDAKNVKKEARDVCQQCDNEFLCAECSENHRVGKLTRTHDLMSAEKFGETSKKETKLCDPCGSKNVKKVAINVCQQCENEYLCDECSENHKVGKLTSTHALVSAKKFVDTSKKETKLCNPCGAMNVKKEARDVCKQCDNEFLCADCSETHKVGKLTRTHDLTSAQKFVETSKKETKLCDPCMAMNYKKEARNVCQQCENEFLCDECSEIHKMLRSTRTHVLLKAESYKTSVQQEESVNM</sequence>
<dbReference type="EMBL" id="JAIWYP010000013">
    <property type="protein sequence ID" value="KAH3716791.1"/>
    <property type="molecule type" value="Genomic_DNA"/>
</dbReference>
<dbReference type="GO" id="GO:0008270">
    <property type="term" value="F:zinc ion binding"/>
    <property type="evidence" value="ECO:0007669"/>
    <property type="project" value="InterPro"/>
</dbReference>
<feature type="domain" description="B box-type" evidence="1">
    <location>
        <begin position="283"/>
        <end position="334"/>
    </location>
</feature>
<dbReference type="AlphaFoldDB" id="A0A9D4C452"/>
<feature type="domain" description="B box-type" evidence="1">
    <location>
        <begin position="343"/>
        <end position="394"/>
    </location>
</feature>
<reference evidence="2" key="1">
    <citation type="journal article" date="2019" name="bioRxiv">
        <title>The Genome of the Zebra Mussel, Dreissena polymorpha: A Resource for Invasive Species Research.</title>
        <authorList>
            <person name="McCartney M.A."/>
            <person name="Auch B."/>
            <person name="Kono T."/>
            <person name="Mallez S."/>
            <person name="Zhang Y."/>
            <person name="Obille A."/>
            <person name="Becker A."/>
            <person name="Abrahante J.E."/>
            <person name="Garbe J."/>
            <person name="Badalamenti J.P."/>
            <person name="Herman A."/>
            <person name="Mangelson H."/>
            <person name="Liachko I."/>
            <person name="Sullivan S."/>
            <person name="Sone E.D."/>
            <person name="Koren S."/>
            <person name="Silverstein K.A.T."/>
            <person name="Beckman K.B."/>
            <person name="Gohl D.M."/>
        </authorList>
    </citation>
    <scope>NUCLEOTIDE SEQUENCE</scope>
    <source>
        <strain evidence="2">Duluth1</strain>
        <tissue evidence="2">Whole animal</tissue>
    </source>
</reference>
<protein>
    <recommendedName>
        <fullName evidence="1">B box-type domain-containing protein</fullName>
    </recommendedName>
</protein>
<feature type="domain" description="B box-type" evidence="1">
    <location>
        <begin position="583"/>
        <end position="634"/>
    </location>
</feature>
<organism evidence="2 3">
    <name type="scientific">Dreissena polymorpha</name>
    <name type="common">Zebra mussel</name>
    <name type="synonym">Mytilus polymorpha</name>
    <dbReference type="NCBI Taxonomy" id="45954"/>
    <lineage>
        <taxon>Eukaryota</taxon>
        <taxon>Metazoa</taxon>
        <taxon>Spiralia</taxon>
        <taxon>Lophotrochozoa</taxon>
        <taxon>Mollusca</taxon>
        <taxon>Bivalvia</taxon>
        <taxon>Autobranchia</taxon>
        <taxon>Heteroconchia</taxon>
        <taxon>Euheterodonta</taxon>
        <taxon>Imparidentia</taxon>
        <taxon>Neoheterodontei</taxon>
        <taxon>Myida</taxon>
        <taxon>Dreissenoidea</taxon>
        <taxon>Dreissenidae</taxon>
        <taxon>Dreissena</taxon>
    </lineage>
</organism>
<gene>
    <name evidence="2" type="ORF">DPMN_059520</name>
</gene>
<dbReference type="SMART" id="SM00336">
    <property type="entry name" value="BBOX"/>
    <property type="match status" value="10"/>
</dbReference>
<evidence type="ECO:0000313" key="2">
    <source>
        <dbReference type="EMBL" id="KAH3716791.1"/>
    </source>
</evidence>
<feature type="domain" description="B box-type" evidence="1">
    <location>
        <begin position="103"/>
        <end position="154"/>
    </location>
</feature>
<proteinExistence type="predicted"/>
<feature type="domain" description="B box-type" evidence="1">
    <location>
        <begin position="43"/>
        <end position="94"/>
    </location>
</feature>